<keyword evidence="1" id="KW-0812">Transmembrane</keyword>
<keyword evidence="2" id="KW-0732">Signal</keyword>
<feature type="signal peptide" evidence="2">
    <location>
        <begin position="1"/>
        <end position="18"/>
    </location>
</feature>
<dbReference type="OrthoDB" id="4753518at2"/>
<dbReference type="RefSeq" id="WP_140696658.1">
    <property type="nucleotide sequence ID" value="NZ_RCZG01000012.1"/>
</dbReference>
<dbReference type="AlphaFoldDB" id="A0A502E535"/>
<feature type="chain" id="PRO_5039039869" evidence="2">
    <location>
        <begin position="19"/>
        <end position="288"/>
    </location>
</feature>
<feature type="transmembrane region" description="Helical" evidence="1">
    <location>
        <begin position="253"/>
        <end position="275"/>
    </location>
</feature>
<sequence>MRLLASFVFWLLTTVALAVAIPATWAQHNVVDRNGYSEFATSAAKDPAVQQTMAAALTSQLMALSANSGYDVNETLLSGAVRAYTSSSAFPGQFALANQVAHRWMFTDTVGQSDTSGRWEIDLSPMLADSSFQQTLAGFGIKAPETLEIPLTEDMSQSLRPGQLRDAAKWGPLVSVGAGVLAGVFALLTLAVARRRGKALVALGVSGLIVGAGGWAGIEVGRRYVNDALDATTADVRNVAAAMVDHATGNLHVWLNLTLAAGGALVVLGFLASMVGGMRRSERPSVSD</sequence>
<feature type="transmembrane region" description="Helical" evidence="1">
    <location>
        <begin position="170"/>
        <end position="192"/>
    </location>
</feature>
<keyword evidence="1" id="KW-1133">Transmembrane helix</keyword>
<name>A0A502E535_9MYCO</name>
<evidence type="ECO:0000256" key="2">
    <source>
        <dbReference type="SAM" id="SignalP"/>
    </source>
</evidence>
<reference evidence="3 4" key="1">
    <citation type="journal article" date="2019" name="Environ. Microbiol.">
        <title>Species interactions and distinct microbial communities in high Arctic permafrost affected cryosols are associated with the CH4 and CO2 gas fluxes.</title>
        <authorList>
            <person name="Altshuler I."/>
            <person name="Hamel J."/>
            <person name="Turney S."/>
            <person name="Magnuson E."/>
            <person name="Levesque R."/>
            <person name="Greer C."/>
            <person name="Whyte L.G."/>
        </authorList>
    </citation>
    <scope>NUCLEOTIDE SEQUENCE [LARGE SCALE GENOMIC DNA]</scope>
    <source>
        <strain evidence="3 4">S5.20</strain>
    </source>
</reference>
<accession>A0A502E535</accession>
<organism evidence="3 4">
    <name type="scientific">Mycolicibacterium hodleri</name>
    <dbReference type="NCBI Taxonomy" id="49897"/>
    <lineage>
        <taxon>Bacteria</taxon>
        <taxon>Bacillati</taxon>
        <taxon>Actinomycetota</taxon>
        <taxon>Actinomycetes</taxon>
        <taxon>Mycobacteriales</taxon>
        <taxon>Mycobacteriaceae</taxon>
        <taxon>Mycolicibacterium</taxon>
    </lineage>
</organism>
<comment type="caution">
    <text evidence="3">The sequence shown here is derived from an EMBL/GenBank/DDBJ whole genome shotgun (WGS) entry which is preliminary data.</text>
</comment>
<dbReference type="EMBL" id="RCZG01000012">
    <property type="protein sequence ID" value="TPG31540.1"/>
    <property type="molecule type" value="Genomic_DNA"/>
</dbReference>
<gene>
    <name evidence="3" type="ORF">EAH80_23985</name>
</gene>
<proteinExistence type="predicted"/>
<keyword evidence="4" id="KW-1185">Reference proteome</keyword>
<evidence type="ECO:0000313" key="4">
    <source>
        <dbReference type="Proteomes" id="UP000320095"/>
    </source>
</evidence>
<evidence type="ECO:0000313" key="3">
    <source>
        <dbReference type="EMBL" id="TPG31540.1"/>
    </source>
</evidence>
<feature type="transmembrane region" description="Helical" evidence="1">
    <location>
        <begin position="199"/>
        <end position="218"/>
    </location>
</feature>
<protein>
    <submittedName>
        <fullName evidence="3">Uncharacterized protein</fullName>
    </submittedName>
</protein>
<dbReference type="Proteomes" id="UP000320095">
    <property type="component" value="Unassembled WGS sequence"/>
</dbReference>
<keyword evidence="1" id="KW-0472">Membrane</keyword>
<evidence type="ECO:0000256" key="1">
    <source>
        <dbReference type="SAM" id="Phobius"/>
    </source>
</evidence>